<keyword evidence="3" id="KW-1185">Reference proteome</keyword>
<sequence>MEHPFFTTPATARSEALRWLTIAEKLLAAQDLLGSKSFAARAHESDPTLSEADEILAIVDTLLAGERRIVNNQPDWYAVLHLTPLQGREAGLISGQYRRLAFLLNPQTNRFPFAEQAFRLIFDAYSVLSNPPRRSFYDRELVFYSQPPPPPPPLQQQELLPNPFSAPIPASSQNFVYFGGGGGVAQQLVHGGQSGGVGGSHSAQVDQVHVQPQVEVEPVVGGSTRQPQNFMGFSSGFNFVFGSGSSSKSGYETVSNPEQESYSNFGVGADVVSASETTQEQFNNIQKQSLHNFSNVYVDCTLKCQNCKKAFQAVVIPSPPPIVEGQDSYFCCWGFLPFGFSMEEWKKHNAGSSGWTPFSPMFSCPQTGNNVNEGVGGARGLPPKVNVDNNEVNYVVISDSSESDEDRQGAVTDKYKKKKAKNVKGKKAVGTPGRHATKAHVDKGVAANIQDGIVPPQGAELPKKPTNELSKMGLAANAEKQPGCGKLDLNVELSIETEEPAIRTNQSGRGEDDNIEGNGFFEGLEEYLSSLPILNAVGDDKVVKAAS</sequence>
<dbReference type="AlphaFoldDB" id="A0AAD4JH85"/>
<dbReference type="PROSITE" id="PS50076">
    <property type="entry name" value="DNAJ_2"/>
    <property type="match status" value="1"/>
</dbReference>
<dbReference type="SUPFAM" id="SSF46565">
    <property type="entry name" value="Chaperone J-domain"/>
    <property type="match status" value="1"/>
</dbReference>
<dbReference type="Gene3D" id="1.10.287.110">
    <property type="entry name" value="DnaJ domain"/>
    <property type="match status" value="1"/>
</dbReference>
<dbReference type="InterPro" id="IPR053052">
    <property type="entry name" value="Imprinting_Balance_Reg"/>
</dbReference>
<dbReference type="InterPro" id="IPR001623">
    <property type="entry name" value="DnaJ_domain"/>
</dbReference>
<dbReference type="CDD" id="cd06257">
    <property type="entry name" value="DnaJ"/>
    <property type="match status" value="1"/>
</dbReference>
<dbReference type="SMART" id="SM00271">
    <property type="entry name" value="DnaJ"/>
    <property type="match status" value="1"/>
</dbReference>
<proteinExistence type="predicted"/>
<dbReference type="PANTHER" id="PTHR45496">
    <property type="entry name" value="CHAPERONE DNAJ-DOMAIN SUPERFAMILY PROTEIN"/>
    <property type="match status" value="1"/>
</dbReference>
<accession>A0AAD4JH85</accession>
<dbReference type="InterPro" id="IPR018253">
    <property type="entry name" value="DnaJ_domain_CS"/>
</dbReference>
<dbReference type="Pfam" id="PF00226">
    <property type="entry name" value="DnaJ"/>
    <property type="match status" value="1"/>
</dbReference>
<protein>
    <recommendedName>
        <fullName evidence="1">J domain-containing protein</fullName>
    </recommendedName>
</protein>
<dbReference type="InterPro" id="IPR036869">
    <property type="entry name" value="J_dom_sf"/>
</dbReference>
<comment type="caution">
    <text evidence="2">The sequence shown here is derived from an EMBL/GenBank/DDBJ whole genome shotgun (WGS) entry which is preliminary data.</text>
</comment>
<dbReference type="PANTHER" id="PTHR45496:SF19">
    <property type="entry name" value="J DOMAIN-CONTAINING PROTEIN"/>
    <property type="match status" value="1"/>
</dbReference>
<feature type="domain" description="J" evidence="1">
    <location>
        <begin position="75"/>
        <end position="141"/>
    </location>
</feature>
<dbReference type="Proteomes" id="UP001190926">
    <property type="component" value="Unassembled WGS sequence"/>
</dbReference>
<dbReference type="EMBL" id="SDAM02000059">
    <property type="protein sequence ID" value="KAH6833254.1"/>
    <property type="molecule type" value="Genomic_DNA"/>
</dbReference>
<evidence type="ECO:0000259" key="1">
    <source>
        <dbReference type="PROSITE" id="PS50076"/>
    </source>
</evidence>
<evidence type="ECO:0000313" key="3">
    <source>
        <dbReference type="Proteomes" id="UP001190926"/>
    </source>
</evidence>
<gene>
    <name evidence="2" type="ORF">C2S53_016677</name>
</gene>
<evidence type="ECO:0000313" key="2">
    <source>
        <dbReference type="EMBL" id="KAH6833254.1"/>
    </source>
</evidence>
<organism evidence="2 3">
    <name type="scientific">Perilla frutescens var. hirtella</name>
    <name type="common">Perilla citriodora</name>
    <name type="synonym">Perilla setoyensis</name>
    <dbReference type="NCBI Taxonomy" id="608512"/>
    <lineage>
        <taxon>Eukaryota</taxon>
        <taxon>Viridiplantae</taxon>
        <taxon>Streptophyta</taxon>
        <taxon>Embryophyta</taxon>
        <taxon>Tracheophyta</taxon>
        <taxon>Spermatophyta</taxon>
        <taxon>Magnoliopsida</taxon>
        <taxon>eudicotyledons</taxon>
        <taxon>Gunneridae</taxon>
        <taxon>Pentapetalae</taxon>
        <taxon>asterids</taxon>
        <taxon>lamiids</taxon>
        <taxon>Lamiales</taxon>
        <taxon>Lamiaceae</taxon>
        <taxon>Nepetoideae</taxon>
        <taxon>Elsholtzieae</taxon>
        <taxon>Perilla</taxon>
    </lineage>
</organism>
<dbReference type="PROSITE" id="PS00636">
    <property type="entry name" value="DNAJ_1"/>
    <property type="match status" value="1"/>
</dbReference>
<reference evidence="2 3" key="1">
    <citation type="journal article" date="2021" name="Nat. Commun.">
        <title>Incipient diploidization of the medicinal plant Perilla within 10,000 years.</title>
        <authorList>
            <person name="Zhang Y."/>
            <person name="Shen Q."/>
            <person name="Leng L."/>
            <person name="Zhang D."/>
            <person name="Chen S."/>
            <person name="Shi Y."/>
            <person name="Ning Z."/>
            <person name="Chen S."/>
        </authorList>
    </citation>
    <scope>NUCLEOTIDE SEQUENCE [LARGE SCALE GENOMIC DNA]</scope>
    <source>
        <strain evidence="3">cv. PC099</strain>
    </source>
</reference>
<name>A0AAD4JH85_PERFH</name>